<dbReference type="Gene3D" id="3.40.50.300">
    <property type="entry name" value="P-loop containing nucleotide triphosphate hydrolases"/>
    <property type="match status" value="1"/>
</dbReference>
<evidence type="ECO:0000256" key="1">
    <source>
        <dbReference type="SAM" id="MobiDB-lite"/>
    </source>
</evidence>
<dbReference type="Pfam" id="PF13614">
    <property type="entry name" value="AAA_31"/>
    <property type="match status" value="1"/>
</dbReference>
<comment type="caution">
    <text evidence="3">The sequence shown here is derived from an EMBL/GenBank/DDBJ whole genome shotgun (WGS) entry which is preliminary data.</text>
</comment>
<reference evidence="3 4" key="1">
    <citation type="journal article" date="2017" name="Int. J. Syst. Evol. Microbiol.">
        <title>Mycobacterium talmoniae sp. nov., a slowly growing mycobacterium isolated from human respiratory samples.</title>
        <authorList>
            <person name="Davidson R.M."/>
            <person name="DeGroote M.A."/>
            <person name="Marola J.L."/>
            <person name="Buss S."/>
            <person name="Jones V."/>
            <person name="McNeil M.R."/>
            <person name="Freifeld A.G."/>
            <person name="Elaine Epperson L."/>
            <person name="Hasan N.A."/>
            <person name="Jackson M."/>
            <person name="Iwen P.C."/>
            <person name="Salfinger M."/>
            <person name="Strong M."/>
        </authorList>
    </citation>
    <scope>NUCLEOTIDE SEQUENCE [LARGE SCALE GENOMIC DNA]</scope>
    <source>
        <strain evidence="3 4">ATCC BAA-2683</strain>
    </source>
</reference>
<dbReference type="GO" id="GO:0005524">
    <property type="term" value="F:ATP binding"/>
    <property type="evidence" value="ECO:0007669"/>
    <property type="project" value="TreeGrafter"/>
</dbReference>
<dbReference type="InterPro" id="IPR050625">
    <property type="entry name" value="ParA/MinD_ATPase"/>
</dbReference>
<protein>
    <submittedName>
        <fullName evidence="3">ESX-1 secretion-associated protein EspI</fullName>
    </submittedName>
</protein>
<evidence type="ECO:0000313" key="4">
    <source>
        <dbReference type="Proteomes" id="UP000238296"/>
    </source>
</evidence>
<dbReference type="InterPro" id="IPR025669">
    <property type="entry name" value="AAA_dom"/>
</dbReference>
<dbReference type="GO" id="GO:0009898">
    <property type="term" value="C:cytoplasmic side of plasma membrane"/>
    <property type="evidence" value="ECO:0007669"/>
    <property type="project" value="TreeGrafter"/>
</dbReference>
<dbReference type="GO" id="GO:0016887">
    <property type="term" value="F:ATP hydrolysis activity"/>
    <property type="evidence" value="ECO:0007669"/>
    <property type="project" value="TreeGrafter"/>
</dbReference>
<accession>A0A2S8BF72</accession>
<feature type="compositionally biased region" description="Low complexity" evidence="1">
    <location>
        <begin position="61"/>
        <end position="70"/>
    </location>
</feature>
<dbReference type="EMBL" id="PPEA01000654">
    <property type="protein sequence ID" value="PQM45302.1"/>
    <property type="molecule type" value="Genomic_DNA"/>
</dbReference>
<dbReference type="PANTHER" id="PTHR43384:SF14">
    <property type="entry name" value="ESX-1 SECRETION-ASSOCIATED PROTEIN ESPI"/>
    <property type="match status" value="1"/>
</dbReference>
<dbReference type="GO" id="GO:0005829">
    <property type="term" value="C:cytosol"/>
    <property type="evidence" value="ECO:0007669"/>
    <property type="project" value="TreeGrafter"/>
</dbReference>
<organism evidence="3 4">
    <name type="scientific">Mycobacterium talmoniae</name>
    <dbReference type="NCBI Taxonomy" id="1858794"/>
    <lineage>
        <taxon>Bacteria</taxon>
        <taxon>Bacillati</taxon>
        <taxon>Actinomycetota</taxon>
        <taxon>Actinomycetes</taxon>
        <taxon>Mycobacteriales</taxon>
        <taxon>Mycobacteriaceae</taxon>
        <taxon>Mycobacterium</taxon>
    </lineage>
</organism>
<dbReference type="PANTHER" id="PTHR43384">
    <property type="entry name" value="SEPTUM SITE-DETERMINING PROTEIN MIND HOMOLOG, CHLOROPLASTIC-RELATED"/>
    <property type="match status" value="1"/>
</dbReference>
<sequence length="459" mass="49722">MSNAQAPQPAQGAAAANGHQFGGHADKVLVPQWQQPPRHQAPSPMDTADTGNVARAESGWQPQPQQRQQQFGGPLPAEPRPAGQELAAPQQAWQQEHSAPQAPPPQQHYPQPAHPAFEQPNAERASLPAEFYGAAAAGFDASLAENLRQEAFTTEVKPRPQSGWRKVVLAGTFGLINPGESKAEREDRERVDQIRANIARGAFIFAVISPRGGVSKTTTTAALGSMFAKLRGAEAIAIDANPNEGNLASRVNPQAQHTFADILRERNQLRGNLNDIRMYTARNVAQLDVLAASTAYIDPATYSPRTLIDTIDVLRTGYRIIGIDCGQTINDDVTAAILDLVTTVVVVTGVGFDSGRAALRTHDWLLAHGRHELLQRSLLLVSDRSPAPNPRILDSLHEAVSGIVWKDPIYVPYDPHLAEATVLNLDQLQKPTYRAYLAATARLASHYGAPPLPVDGQRR</sequence>
<evidence type="ECO:0000259" key="2">
    <source>
        <dbReference type="Pfam" id="PF13614"/>
    </source>
</evidence>
<evidence type="ECO:0000313" key="3">
    <source>
        <dbReference type="EMBL" id="PQM45302.1"/>
    </source>
</evidence>
<name>A0A2S8BF72_9MYCO</name>
<dbReference type="AlphaFoldDB" id="A0A2S8BF72"/>
<feature type="domain" description="AAA" evidence="2">
    <location>
        <begin position="204"/>
        <end position="331"/>
    </location>
</feature>
<dbReference type="InterPro" id="IPR027417">
    <property type="entry name" value="P-loop_NTPase"/>
</dbReference>
<proteinExistence type="predicted"/>
<dbReference type="SUPFAM" id="SSF52540">
    <property type="entry name" value="P-loop containing nucleoside triphosphate hydrolases"/>
    <property type="match status" value="1"/>
</dbReference>
<dbReference type="GO" id="GO:0051782">
    <property type="term" value="P:negative regulation of cell division"/>
    <property type="evidence" value="ECO:0007669"/>
    <property type="project" value="TreeGrafter"/>
</dbReference>
<feature type="compositionally biased region" description="Low complexity" evidence="1">
    <location>
        <begin position="1"/>
        <end position="23"/>
    </location>
</feature>
<dbReference type="Proteomes" id="UP000238296">
    <property type="component" value="Unassembled WGS sequence"/>
</dbReference>
<feature type="region of interest" description="Disordered" evidence="1">
    <location>
        <begin position="1"/>
        <end position="117"/>
    </location>
</feature>
<gene>
    <name evidence="3" type="primary">espI_4</name>
    <name evidence="3" type="ORF">C1Y40_04527</name>
</gene>